<dbReference type="Proteomes" id="UP000019460">
    <property type="component" value="Unassembled WGS sequence"/>
</dbReference>
<dbReference type="SUPFAM" id="SSF103088">
    <property type="entry name" value="OmpA-like"/>
    <property type="match status" value="1"/>
</dbReference>
<evidence type="ECO:0000313" key="5">
    <source>
        <dbReference type="Proteomes" id="UP000019460"/>
    </source>
</evidence>
<dbReference type="InterPro" id="IPR036737">
    <property type="entry name" value="OmpA-like_sf"/>
</dbReference>
<keyword evidence="3" id="KW-0812">Transmembrane</keyword>
<evidence type="ECO:0000256" key="1">
    <source>
        <dbReference type="SAM" id="Coils"/>
    </source>
</evidence>
<gene>
    <name evidence="4" type="ORF">D779_0073</name>
</gene>
<dbReference type="STRING" id="1249627.D779_0073"/>
<evidence type="ECO:0000256" key="3">
    <source>
        <dbReference type="SAM" id="Phobius"/>
    </source>
</evidence>
<comment type="caution">
    <text evidence="4">The sequence shown here is derived from an EMBL/GenBank/DDBJ whole genome shotgun (WGS) entry which is preliminary data.</text>
</comment>
<feature type="coiled-coil region" evidence="1">
    <location>
        <begin position="89"/>
        <end position="142"/>
    </location>
</feature>
<keyword evidence="1" id="KW-0175">Coiled coil</keyword>
<evidence type="ECO:0000313" key="4">
    <source>
        <dbReference type="EMBL" id="EXJ17246.1"/>
    </source>
</evidence>
<feature type="region of interest" description="Disordered" evidence="2">
    <location>
        <begin position="47"/>
        <end position="86"/>
    </location>
</feature>
<dbReference type="eggNOG" id="COG2885">
    <property type="taxonomic scope" value="Bacteria"/>
</dbReference>
<protein>
    <recommendedName>
        <fullName evidence="6">OmpA-like domain-containing protein</fullName>
    </recommendedName>
</protein>
<dbReference type="EMBL" id="AONC01000001">
    <property type="protein sequence ID" value="EXJ17246.1"/>
    <property type="molecule type" value="Genomic_DNA"/>
</dbReference>
<name>W9VJR2_9GAMM</name>
<evidence type="ECO:0008006" key="6">
    <source>
        <dbReference type="Google" id="ProtNLM"/>
    </source>
</evidence>
<accession>W9VJR2</accession>
<organism evidence="4 5">
    <name type="scientific">Imhoffiella purpurea</name>
    <dbReference type="NCBI Taxonomy" id="1249627"/>
    <lineage>
        <taxon>Bacteria</taxon>
        <taxon>Pseudomonadati</taxon>
        <taxon>Pseudomonadota</taxon>
        <taxon>Gammaproteobacteria</taxon>
        <taxon>Chromatiales</taxon>
        <taxon>Chromatiaceae</taxon>
        <taxon>Imhoffiella</taxon>
    </lineage>
</organism>
<evidence type="ECO:0000256" key="2">
    <source>
        <dbReference type="SAM" id="MobiDB-lite"/>
    </source>
</evidence>
<keyword evidence="3" id="KW-0472">Membrane</keyword>
<reference evidence="4 5" key="1">
    <citation type="submission" date="2012-11" db="EMBL/GenBank/DDBJ databases">
        <title>Genome assembly of Thiorhodococcus sp. AK35.</title>
        <authorList>
            <person name="Nupur N."/>
            <person name="Khatri I."/>
            <person name="Subramanian S."/>
            <person name="Pinnaka A."/>
        </authorList>
    </citation>
    <scope>NUCLEOTIDE SEQUENCE [LARGE SCALE GENOMIC DNA]</scope>
    <source>
        <strain evidence="4 5">AK35</strain>
    </source>
</reference>
<proteinExistence type="predicted"/>
<sequence>MFLRVIFKAMSSSSRSYRSRILIPLLYLMLTFAAGLLLAYRTGDRQDEDLGPPGRGTGPGEAAETSASQVGDAARSGPAESDAGPAERLRDLQARLARVEAEVASLRHQQQLAFEREHARILEELTSIAKAHQDELTRARSALREREHGQARLERDLAMLRARHTQQGILVSLSDTDIPGPLSSDRTTSKVPDSLARLADVLMRHPRLRALLRGSADVPGEGSGTGFRSEDILGAVKTFLIDRGVEAERIRLEVAGTGRPIAEDAETANGGRTGLVEVYLIAF</sequence>
<dbReference type="Gene3D" id="3.30.1330.60">
    <property type="entry name" value="OmpA-like domain"/>
    <property type="match status" value="1"/>
</dbReference>
<feature type="transmembrane region" description="Helical" evidence="3">
    <location>
        <begin position="21"/>
        <end position="40"/>
    </location>
</feature>
<dbReference type="AlphaFoldDB" id="W9VJR2"/>
<keyword evidence="3" id="KW-1133">Transmembrane helix</keyword>
<keyword evidence="5" id="KW-1185">Reference proteome</keyword>